<dbReference type="STRING" id="72359.L7JWH5"/>
<dbReference type="Proteomes" id="UP000011185">
    <property type="component" value="Unassembled WGS sequence"/>
</dbReference>
<dbReference type="OMA" id="MIICLAN"/>
<dbReference type="InterPro" id="IPR001005">
    <property type="entry name" value="SANT/Myb"/>
</dbReference>
<feature type="compositionally biased region" description="Basic and acidic residues" evidence="1">
    <location>
        <begin position="58"/>
        <end position="74"/>
    </location>
</feature>
<dbReference type="Gene3D" id="1.10.246.220">
    <property type="match status" value="1"/>
</dbReference>
<dbReference type="AlphaFoldDB" id="L7JWH5"/>
<organism evidence="3 4">
    <name type="scientific">Trachipleistophora hominis</name>
    <name type="common">Microsporidian parasite</name>
    <dbReference type="NCBI Taxonomy" id="72359"/>
    <lineage>
        <taxon>Eukaryota</taxon>
        <taxon>Fungi</taxon>
        <taxon>Fungi incertae sedis</taxon>
        <taxon>Microsporidia</taxon>
        <taxon>Pleistophoridae</taxon>
        <taxon>Trachipleistophora</taxon>
    </lineage>
</organism>
<accession>L7JWH5</accession>
<dbReference type="PROSITE" id="PS50090">
    <property type="entry name" value="MYB_LIKE"/>
    <property type="match status" value="1"/>
</dbReference>
<dbReference type="SMART" id="SM00717">
    <property type="entry name" value="SANT"/>
    <property type="match status" value="1"/>
</dbReference>
<evidence type="ECO:0000313" key="4">
    <source>
        <dbReference type="Proteomes" id="UP000011185"/>
    </source>
</evidence>
<gene>
    <name evidence="3" type="ORF">THOM_1322</name>
</gene>
<evidence type="ECO:0000256" key="1">
    <source>
        <dbReference type="SAM" id="MobiDB-lite"/>
    </source>
</evidence>
<keyword evidence="3" id="KW-0238">DNA-binding</keyword>
<dbReference type="CDD" id="cd11660">
    <property type="entry name" value="SANT_TRF"/>
    <property type="match status" value="1"/>
</dbReference>
<dbReference type="InParanoid" id="L7JWH5"/>
<dbReference type="VEuPathDB" id="MicrosporidiaDB:THOM_1322"/>
<proteinExistence type="predicted"/>
<feature type="region of interest" description="Disordered" evidence="1">
    <location>
        <begin position="1"/>
        <end position="74"/>
    </location>
</feature>
<evidence type="ECO:0000313" key="3">
    <source>
        <dbReference type="EMBL" id="ELQ75650.1"/>
    </source>
</evidence>
<keyword evidence="3" id="KW-0371">Homeobox</keyword>
<dbReference type="HOGENOM" id="CLU_984143_0_0_1"/>
<dbReference type="PANTHER" id="PTHR46993">
    <property type="entry name" value="MYB TRANSCRIPTION FACTOR"/>
    <property type="match status" value="1"/>
</dbReference>
<feature type="compositionally biased region" description="Basic and acidic residues" evidence="1">
    <location>
        <begin position="16"/>
        <end position="31"/>
    </location>
</feature>
<name>L7JWH5_TRAHO</name>
<feature type="domain" description="Myb-like" evidence="2">
    <location>
        <begin position="135"/>
        <end position="191"/>
    </location>
</feature>
<protein>
    <submittedName>
        <fullName evidence="3">Putative Homeodomain-like, Homeodomain-related, SANT domain, DNA binding protein</fullName>
    </submittedName>
</protein>
<dbReference type="GO" id="GO:0003677">
    <property type="term" value="F:DNA binding"/>
    <property type="evidence" value="ECO:0007669"/>
    <property type="project" value="UniProtKB-KW"/>
</dbReference>
<dbReference type="PANTHER" id="PTHR46993:SF6">
    <property type="entry name" value="MYB TRANSCRIPTION FACTOR"/>
    <property type="match status" value="1"/>
</dbReference>
<dbReference type="SUPFAM" id="SSF46689">
    <property type="entry name" value="Homeodomain-like"/>
    <property type="match status" value="1"/>
</dbReference>
<evidence type="ECO:0000259" key="2">
    <source>
        <dbReference type="PROSITE" id="PS50090"/>
    </source>
</evidence>
<dbReference type="InterPro" id="IPR009057">
    <property type="entry name" value="Homeodomain-like_sf"/>
</dbReference>
<feature type="compositionally biased region" description="Acidic residues" evidence="1">
    <location>
        <begin position="35"/>
        <end position="50"/>
    </location>
</feature>
<reference evidence="3 4" key="1">
    <citation type="journal article" date="2012" name="PLoS Pathog.">
        <title>The genome of the obligate intracellular parasite Trachipleistophora hominis: new insights into microsporidian genome dynamics and reductive evolution.</title>
        <authorList>
            <person name="Heinz E."/>
            <person name="Williams T.A."/>
            <person name="Nakjang S."/>
            <person name="Noel C.J."/>
            <person name="Swan D.C."/>
            <person name="Goldberg A.V."/>
            <person name="Harris S.R."/>
            <person name="Weinmaier T."/>
            <person name="Markert S."/>
            <person name="Becher D."/>
            <person name="Bernhardt J."/>
            <person name="Dagan T."/>
            <person name="Hacker C."/>
            <person name="Lucocq J.M."/>
            <person name="Schweder T."/>
            <person name="Rattei T."/>
            <person name="Hall N."/>
            <person name="Hirt R.P."/>
            <person name="Embley T.M."/>
        </authorList>
    </citation>
    <scope>NUCLEOTIDE SEQUENCE [LARGE SCALE GENOMIC DNA]</scope>
</reference>
<dbReference type="OrthoDB" id="608866at2759"/>
<sequence>MTDKKNITARKRTSTKTHEKEEKENTDKEPITTDTDNENDDETQTSESAEDTYVSEQTDTRGDGHDNDGFSSDREKRVIFTGAVTEEAYDFENMDAPACSFAVQDYIRKYQINPQGITVPPSYAQPVMPAHSYLFSRKERTFWSATEIEYLRKGVQMFGCGRWKKIHKAYEEHFQRGRRPCDLKDKYRLLTKRTSYRTKYAKQFVQLDANHRKVDNVVYERLFPFEAAYDIAQLRGKDEMVIYLANAKSHSDSSGRYYNVHKYLVSIIEGKIKVSRIVEKAKK</sequence>
<dbReference type="EMBL" id="JH993935">
    <property type="protein sequence ID" value="ELQ75650.1"/>
    <property type="molecule type" value="Genomic_DNA"/>
</dbReference>
<keyword evidence="4" id="KW-1185">Reference proteome</keyword>